<name>A0A927FBE9_9BACT</name>
<evidence type="ECO:0000313" key="2">
    <source>
        <dbReference type="Proteomes" id="UP000622317"/>
    </source>
</evidence>
<sequence>MPRILLILAFLAIPIAQGIELPNPPDGYRWKQILDEQSALLVPIGWHFKSQHGKNTDGFFVSKENIEAEGKFDTGLSLNVIKQVKQSTGLAPSKYSLAMIEQMQKSKKVLLADSRNAGAFKAFTLRFLDSQPNVPDVVVHNLFIANDETGTLWYYIFEAPQSEWESAWQTGDTLLSHLLLETEI</sequence>
<reference evidence="1" key="1">
    <citation type="submission" date="2020-09" db="EMBL/GenBank/DDBJ databases">
        <title>Pelagicoccus enzymogenes sp. nov. with an EPS production, isolated from marine sediment.</title>
        <authorList>
            <person name="Feng X."/>
        </authorList>
    </citation>
    <scope>NUCLEOTIDE SEQUENCE</scope>
    <source>
        <strain evidence="1">NFK12</strain>
    </source>
</reference>
<gene>
    <name evidence="1" type="ORF">IEN85_20520</name>
</gene>
<organism evidence="1 2">
    <name type="scientific">Pelagicoccus enzymogenes</name>
    <dbReference type="NCBI Taxonomy" id="2773457"/>
    <lineage>
        <taxon>Bacteria</taxon>
        <taxon>Pseudomonadati</taxon>
        <taxon>Verrucomicrobiota</taxon>
        <taxon>Opitutia</taxon>
        <taxon>Puniceicoccales</taxon>
        <taxon>Pelagicoccaceae</taxon>
        <taxon>Pelagicoccus</taxon>
    </lineage>
</organism>
<proteinExistence type="predicted"/>
<accession>A0A927FBE9</accession>
<keyword evidence="2" id="KW-1185">Reference proteome</keyword>
<dbReference type="AlphaFoldDB" id="A0A927FBE9"/>
<protein>
    <submittedName>
        <fullName evidence="1">Uncharacterized protein</fullName>
    </submittedName>
</protein>
<dbReference type="RefSeq" id="WP_191618975.1">
    <property type="nucleotide sequence ID" value="NZ_JACYFG010000051.1"/>
</dbReference>
<dbReference type="Proteomes" id="UP000622317">
    <property type="component" value="Unassembled WGS sequence"/>
</dbReference>
<evidence type="ECO:0000313" key="1">
    <source>
        <dbReference type="EMBL" id="MBD5781897.1"/>
    </source>
</evidence>
<comment type="caution">
    <text evidence="1">The sequence shown here is derived from an EMBL/GenBank/DDBJ whole genome shotgun (WGS) entry which is preliminary data.</text>
</comment>
<dbReference type="EMBL" id="JACYFG010000051">
    <property type="protein sequence ID" value="MBD5781897.1"/>
    <property type="molecule type" value="Genomic_DNA"/>
</dbReference>